<organism evidence="2 3">
    <name type="scientific">Undibacterium parvum</name>
    <dbReference type="NCBI Taxonomy" id="401471"/>
    <lineage>
        <taxon>Bacteria</taxon>
        <taxon>Pseudomonadati</taxon>
        <taxon>Pseudomonadota</taxon>
        <taxon>Betaproteobacteria</taxon>
        <taxon>Burkholderiales</taxon>
        <taxon>Oxalobacteraceae</taxon>
        <taxon>Undibacterium</taxon>
    </lineage>
</organism>
<sequence>MAKPRFLQRRIAASKMTISHQQPWPIKLALVALVIGLGGAIAMWTYDLGRSFAFGPQFSVERLDLLQRQVETLAAERDKLAATASTIESQQNIEKSTQKQLGDQVKTLTSENLKLKDDLAFFESLMPAATGPEGITVQRIKAEMAAPNQLRYRVLVMQGGKGGRDFVGEMQFSLNLVVAGKPAIMQFPDAKAGEAGKLKLTFRHYQRQEGLITLPDNAVVKSIQVKIMDKGVQRAQQSINL</sequence>
<accession>A0A3Q9BPH2</accession>
<keyword evidence="3" id="KW-1185">Reference proteome</keyword>
<evidence type="ECO:0000313" key="2">
    <source>
        <dbReference type="EMBL" id="AZP11542.1"/>
    </source>
</evidence>
<gene>
    <name evidence="2" type="ORF">EJN92_05735</name>
</gene>
<keyword evidence="1" id="KW-0472">Membrane</keyword>
<reference evidence="2 3" key="1">
    <citation type="journal article" date="2011" name="Int. J. Syst. Evol. Microbiol.">
        <title>Description of Undibacterium oligocarboniphilum sp. nov., isolated from purified water, and Undibacterium pigrum strain CCUG 49012 as the type strain of Undibacterium parvum sp. nov., and emended descriptions of the genus Undibacterium and the species Undibacterium pigrum.</title>
        <authorList>
            <person name="Eder W."/>
            <person name="Wanner G."/>
            <person name="Ludwig W."/>
            <person name="Busse H.J."/>
            <person name="Ziemke-Kageler F."/>
            <person name="Lang E."/>
        </authorList>
    </citation>
    <scope>NUCLEOTIDE SEQUENCE [LARGE SCALE GENOMIC DNA]</scope>
    <source>
        <strain evidence="2 3">DSM 23061</strain>
    </source>
</reference>
<proteinExistence type="predicted"/>
<dbReference type="Proteomes" id="UP000275663">
    <property type="component" value="Chromosome"/>
</dbReference>
<evidence type="ECO:0000256" key="1">
    <source>
        <dbReference type="SAM" id="Phobius"/>
    </source>
</evidence>
<dbReference type="OrthoDB" id="8585321at2"/>
<dbReference type="AlphaFoldDB" id="A0A3Q9BPH2"/>
<feature type="transmembrane region" description="Helical" evidence="1">
    <location>
        <begin position="24"/>
        <end position="46"/>
    </location>
</feature>
<dbReference type="RefSeq" id="WP_126126930.1">
    <property type="nucleotide sequence ID" value="NZ_CP034464.1"/>
</dbReference>
<dbReference type="KEGG" id="upv:EJN92_05735"/>
<dbReference type="Pfam" id="PF20567">
    <property type="entry name" value="DUF6776"/>
    <property type="match status" value="1"/>
</dbReference>
<dbReference type="InterPro" id="IPR046703">
    <property type="entry name" value="DUF6776"/>
</dbReference>
<dbReference type="EMBL" id="CP034464">
    <property type="protein sequence ID" value="AZP11542.1"/>
    <property type="molecule type" value="Genomic_DNA"/>
</dbReference>
<protein>
    <submittedName>
        <fullName evidence="2">Uncharacterized protein</fullName>
    </submittedName>
</protein>
<keyword evidence="1" id="KW-0812">Transmembrane</keyword>
<name>A0A3Q9BPH2_9BURK</name>
<evidence type="ECO:0000313" key="3">
    <source>
        <dbReference type="Proteomes" id="UP000275663"/>
    </source>
</evidence>
<keyword evidence="1" id="KW-1133">Transmembrane helix</keyword>